<dbReference type="SMART" id="SM00388">
    <property type="entry name" value="HisKA"/>
    <property type="match status" value="1"/>
</dbReference>
<dbReference type="SMART" id="SM00065">
    <property type="entry name" value="GAF"/>
    <property type="match status" value="1"/>
</dbReference>
<dbReference type="PANTHER" id="PTHR43047:SF72">
    <property type="entry name" value="OSMOSENSING HISTIDINE PROTEIN KINASE SLN1"/>
    <property type="match status" value="1"/>
</dbReference>
<keyword evidence="3" id="KW-0597">Phosphoprotein</keyword>
<dbReference type="SUPFAM" id="SSF55874">
    <property type="entry name" value="ATPase domain of HSP90 chaperone/DNA topoisomerase II/histidine kinase"/>
    <property type="match status" value="1"/>
</dbReference>
<dbReference type="GO" id="GO:0005886">
    <property type="term" value="C:plasma membrane"/>
    <property type="evidence" value="ECO:0007669"/>
    <property type="project" value="TreeGrafter"/>
</dbReference>
<dbReference type="InterPro" id="IPR004358">
    <property type="entry name" value="Sig_transdc_His_kin-like_C"/>
</dbReference>
<dbReference type="EC" id="2.7.13.3" evidence="2"/>
<accession>A0A401ZXQ6</accession>
<dbReference type="InterPro" id="IPR003661">
    <property type="entry name" value="HisK_dim/P_dom"/>
</dbReference>
<dbReference type="Gene3D" id="3.30.450.40">
    <property type="match status" value="2"/>
</dbReference>
<dbReference type="EMBL" id="BIFR01000001">
    <property type="protein sequence ID" value="GCE11615.1"/>
    <property type="molecule type" value="Genomic_DNA"/>
</dbReference>
<feature type="domain" description="Histidine kinase" evidence="7">
    <location>
        <begin position="512"/>
        <end position="735"/>
    </location>
</feature>
<keyword evidence="9" id="KW-1185">Reference proteome</keyword>
<evidence type="ECO:0000313" key="8">
    <source>
        <dbReference type="EMBL" id="GCE11615.1"/>
    </source>
</evidence>
<evidence type="ECO:0000256" key="4">
    <source>
        <dbReference type="ARBA" id="ARBA00022679"/>
    </source>
</evidence>
<evidence type="ECO:0000256" key="1">
    <source>
        <dbReference type="ARBA" id="ARBA00000085"/>
    </source>
</evidence>
<evidence type="ECO:0000256" key="5">
    <source>
        <dbReference type="ARBA" id="ARBA00022777"/>
    </source>
</evidence>
<proteinExistence type="predicted"/>
<dbReference type="InterPro" id="IPR000014">
    <property type="entry name" value="PAS"/>
</dbReference>
<organism evidence="8 9">
    <name type="scientific">Tengunoibacter tsumagoiensis</name>
    <dbReference type="NCBI Taxonomy" id="2014871"/>
    <lineage>
        <taxon>Bacteria</taxon>
        <taxon>Bacillati</taxon>
        <taxon>Chloroflexota</taxon>
        <taxon>Ktedonobacteria</taxon>
        <taxon>Ktedonobacterales</taxon>
        <taxon>Dictyobacteraceae</taxon>
        <taxon>Tengunoibacter</taxon>
    </lineage>
</organism>
<evidence type="ECO:0000313" key="9">
    <source>
        <dbReference type="Proteomes" id="UP000287352"/>
    </source>
</evidence>
<comment type="catalytic activity">
    <reaction evidence="1">
        <text>ATP + protein L-histidine = ADP + protein N-phospho-L-histidine.</text>
        <dbReference type="EC" id="2.7.13.3"/>
    </reaction>
</comment>
<dbReference type="SMART" id="SM00091">
    <property type="entry name" value="PAS"/>
    <property type="match status" value="2"/>
</dbReference>
<dbReference type="AlphaFoldDB" id="A0A401ZXQ6"/>
<dbReference type="Proteomes" id="UP000287352">
    <property type="component" value="Unassembled WGS sequence"/>
</dbReference>
<dbReference type="OrthoDB" id="139642at2"/>
<comment type="caution">
    <text evidence="8">The sequence shown here is derived from an EMBL/GenBank/DDBJ whole genome shotgun (WGS) entry which is preliminary data.</text>
</comment>
<dbReference type="GO" id="GO:0009927">
    <property type="term" value="F:histidine phosphotransfer kinase activity"/>
    <property type="evidence" value="ECO:0007669"/>
    <property type="project" value="TreeGrafter"/>
</dbReference>
<evidence type="ECO:0000256" key="3">
    <source>
        <dbReference type="ARBA" id="ARBA00022553"/>
    </source>
</evidence>
<dbReference type="PRINTS" id="PR00344">
    <property type="entry name" value="BCTRLSENSOR"/>
</dbReference>
<dbReference type="Pfam" id="PF00512">
    <property type="entry name" value="HisKA"/>
    <property type="match status" value="1"/>
</dbReference>
<dbReference type="FunFam" id="3.30.565.10:FF:000006">
    <property type="entry name" value="Sensor histidine kinase WalK"/>
    <property type="match status" value="1"/>
</dbReference>
<dbReference type="SUPFAM" id="SSF55785">
    <property type="entry name" value="PYP-like sensor domain (PAS domain)"/>
    <property type="match status" value="1"/>
</dbReference>
<dbReference type="InterPro" id="IPR029016">
    <property type="entry name" value="GAF-like_dom_sf"/>
</dbReference>
<dbReference type="InterPro" id="IPR003594">
    <property type="entry name" value="HATPase_dom"/>
</dbReference>
<dbReference type="SUPFAM" id="SSF55781">
    <property type="entry name" value="GAF domain-like"/>
    <property type="match status" value="1"/>
</dbReference>
<protein>
    <recommendedName>
        <fullName evidence="2">histidine kinase</fullName>
        <ecNumber evidence="2">2.7.13.3</ecNumber>
    </recommendedName>
</protein>
<dbReference type="CDD" id="cd00075">
    <property type="entry name" value="HATPase"/>
    <property type="match status" value="1"/>
</dbReference>
<evidence type="ECO:0000259" key="7">
    <source>
        <dbReference type="PROSITE" id="PS50109"/>
    </source>
</evidence>
<evidence type="ECO:0000256" key="6">
    <source>
        <dbReference type="ARBA" id="ARBA00023012"/>
    </source>
</evidence>
<dbReference type="InterPro" id="IPR003018">
    <property type="entry name" value="GAF"/>
</dbReference>
<dbReference type="Gene3D" id="3.30.565.10">
    <property type="entry name" value="Histidine kinase-like ATPase, C-terminal domain"/>
    <property type="match status" value="1"/>
</dbReference>
<keyword evidence="5 8" id="KW-0418">Kinase</keyword>
<dbReference type="PANTHER" id="PTHR43047">
    <property type="entry name" value="TWO-COMPONENT HISTIDINE PROTEIN KINASE"/>
    <property type="match status" value="1"/>
</dbReference>
<dbReference type="InterPro" id="IPR035965">
    <property type="entry name" value="PAS-like_dom_sf"/>
</dbReference>
<keyword evidence="6" id="KW-0902">Two-component regulatory system</keyword>
<keyword evidence="4" id="KW-0808">Transferase</keyword>
<sequence length="752" mass="83504">MQPRKKRKSLLKDERIAALNHIGAALLSEHNEQQLLHMIAQTAVDLIGARFAAFSLRPINEQGELLVPSEGNMFHLAEVIGVTDEQRELFSRMPLGGEGLLAPIFRYGVPVRVADVSSLIVQRATAESSLEFEQLKGSAQSSAFAYAHGKISSEDLQSLGVPPGHPGIRSFLGAPLLDHAKQVRGGLLLGHPDPNRFQAEDEALLVGLASHAAVALDNVRLYQAMHARVQELDAIFHSITDGVTLVDPHCRIVRENTQAQRLRHQLEASPQGTSSLDVLLYGPARQALLGQAQQDRLVSLVNENHEPLEYRVTSSTLYQQLSPGDPTSKKQSIMGAVIIWHDETETRRMLRERHVYAETEARRSLLQHILDELPTSVYLVHGYDARLVLSNHAAKTLWGASWSQGQSMESFLQENRIQIFRTDGRLLPQEQLATLQAVRQSKSIYQHQEIIRHADGSSLPVLVNAIALDARKTPLNLPAASHGERDPVALVVHQDVSALKEAEYLKDDFIGIAAHELRTPLAALQGFIELFQLQLTEQQNVILTAGQQESLQNVDQATRRLVDLTNDLLDVTRLQAGRLELRQEAMDLVSLVKRVVRRYQMIEGRHELVLLNQAPFLIVFMDVMRIEQVLTNLISNAIKYSPDGGQICISLEEVSTTKQALLSIQDQGIGIPVSQQGRIFSRFTRADNAQANGIYGTGLGLYLSREFIERHGGSIWFQSSENKGTTFFVALPLIAHAFDEEADDSNEAQIIS</sequence>
<dbReference type="PROSITE" id="PS50109">
    <property type="entry name" value="HIS_KIN"/>
    <property type="match status" value="1"/>
</dbReference>
<dbReference type="RefSeq" id="WP_126579304.1">
    <property type="nucleotide sequence ID" value="NZ_BIFR01000001.1"/>
</dbReference>
<dbReference type="InterPro" id="IPR036890">
    <property type="entry name" value="HATPase_C_sf"/>
</dbReference>
<gene>
    <name evidence="8" type="ORF">KTT_14740</name>
</gene>
<dbReference type="SMART" id="SM00387">
    <property type="entry name" value="HATPase_c"/>
    <property type="match status" value="1"/>
</dbReference>
<dbReference type="Gene3D" id="1.10.287.130">
    <property type="match status" value="1"/>
</dbReference>
<dbReference type="Gene3D" id="3.30.450.20">
    <property type="entry name" value="PAS domain"/>
    <property type="match status" value="2"/>
</dbReference>
<dbReference type="InterPro" id="IPR036097">
    <property type="entry name" value="HisK_dim/P_sf"/>
</dbReference>
<dbReference type="CDD" id="cd00082">
    <property type="entry name" value="HisKA"/>
    <property type="match status" value="1"/>
</dbReference>
<dbReference type="Pfam" id="PF13185">
    <property type="entry name" value="GAF_2"/>
    <property type="match status" value="1"/>
</dbReference>
<dbReference type="InterPro" id="IPR005467">
    <property type="entry name" value="His_kinase_dom"/>
</dbReference>
<dbReference type="GO" id="GO:0000155">
    <property type="term" value="F:phosphorelay sensor kinase activity"/>
    <property type="evidence" value="ECO:0007669"/>
    <property type="project" value="InterPro"/>
</dbReference>
<dbReference type="SUPFAM" id="SSF47384">
    <property type="entry name" value="Homodimeric domain of signal transducing histidine kinase"/>
    <property type="match status" value="1"/>
</dbReference>
<evidence type="ECO:0000256" key="2">
    <source>
        <dbReference type="ARBA" id="ARBA00012438"/>
    </source>
</evidence>
<reference evidence="9" key="1">
    <citation type="submission" date="2018-12" db="EMBL/GenBank/DDBJ databases">
        <title>Tengunoibacter tsumagoiensis gen. nov., sp. nov., Dictyobacter kobayashii sp. nov., D. alpinus sp. nov., and D. joshuensis sp. nov. and description of Dictyobacteraceae fam. nov. within the order Ktedonobacterales isolated from Tengu-no-mugimeshi.</title>
        <authorList>
            <person name="Wang C.M."/>
            <person name="Zheng Y."/>
            <person name="Sakai Y."/>
            <person name="Toyoda A."/>
            <person name="Minakuchi Y."/>
            <person name="Abe K."/>
            <person name="Yokota A."/>
            <person name="Yabe S."/>
        </authorList>
    </citation>
    <scope>NUCLEOTIDE SEQUENCE [LARGE SCALE GENOMIC DNA]</scope>
    <source>
        <strain evidence="9">Uno3</strain>
    </source>
</reference>
<dbReference type="Pfam" id="PF02518">
    <property type="entry name" value="HATPase_c"/>
    <property type="match status" value="1"/>
</dbReference>
<name>A0A401ZXQ6_9CHLR</name>